<comment type="caution">
    <text evidence="1">The sequence shown here is derived from an EMBL/GenBank/DDBJ whole genome shotgun (WGS) entry which is preliminary data.</text>
</comment>
<sequence>MEAREANLVGKSNLHHLELSWGLDSEFESRENVEKIFEALKPHPNIESLMIEGYKGVKFPVWMNNQILRNVVSITLSQCENCLQLPPLWQLPCLRHLTISELIHLEYIDTSFQGDKMMSKFPSLEELYIYQLPRLQRLSRQDGMESFPCLTKLQICQCPELTLPCLPLAKTLVIYGCGEKLLRSILNFRSLTHLYVDSIHDSIYLPHGIVQTLTSLHEMRIIKFRKFKGFPTELVSLSTLKSLHIDLCPDFEAFPEQVLEGLTSLQLLDVRECRKFSTLSEGLQHLSALKCLVLNGCPELVALPDGIRYLSSLREFIISGKPTESYGQRKTTIFREMIVSLFSDKESDCCPKLAVLPETLWHVPALQSLSIRCYPELASLPHWLGDLTSLQSLQIFDCPKLSTLPPSIQSLSNLQNLHISQCPELVKQCHKETGEDGYKIVHVPNIDVEA</sequence>
<evidence type="ECO:0000313" key="1">
    <source>
        <dbReference type="EMBL" id="KAJ0027972.1"/>
    </source>
</evidence>
<name>A0ACC0Y0N7_9ROSI</name>
<reference evidence="2" key="1">
    <citation type="journal article" date="2023" name="G3 (Bethesda)">
        <title>Genome assembly and association tests identify interacting loci associated with vigor, precocity, and sex in interspecific pistachio rootstocks.</title>
        <authorList>
            <person name="Palmer W."/>
            <person name="Jacygrad E."/>
            <person name="Sagayaradj S."/>
            <person name="Cavanaugh K."/>
            <person name="Han R."/>
            <person name="Bertier L."/>
            <person name="Beede B."/>
            <person name="Kafkas S."/>
            <person name="Golino D."/>
            <person name="Preece J."/>
            <person name="Michelmore R."/>
        </authorList>
    </citation>
    <scope>NUCLEOTIDE SEQUENCE [LARGE SCALE GENOMIC DNA]</scope>
</reference>
<dbReference type="Proteomes" id="UP001163603">
    <property type="component" value="Chromosome 9"/>
</dbReference>
<proteinExistence type="predicted"/>
<organism evidence="1 2">
    <name type="scientific">Pistacia integerrima</name>
    <dbReference type="NCBI Taxonomy" id="434235"/>
    <lineage>
        <taxon>Eukaryota</taxon>
        <taxon>Viridiplantae</taxon>
        <taxon>Streptophyta</taxon>
        <taxon>Embryophyta</taxon>
        <taxon>Tracheophyta</taxon>
        <taxon>Spermatophyta</taxon>
        <taxon>Magnoliopsida</taxon>
        <taxon>eudicotyledons</taxon>
        <taxon>Gunneridae</taxon>
        <taxon>Pentapetalae</taxon>
        <taxon>rosids</taxon>
        <taxon>malvids</taxon>
        <taxon>Sapindales</taxon>
        <taxon>Anacardiaceae</taxon>
        <taxon>Pistacia</taxon>
    </lineage>
</organism>
<protein>
    <submittedName>
        <fullName evidence="1">Uncharacterized protein</fullName>
    </submittedName>
</protein>
<gene>
    <name evidence="1" type="ORF">Pint_35552</name>
</gene>
<evidence type="ECO:0000313" key="2">
    <source>
        <dbReference type="Proteomes" id="UP001163603"/>
    </source>
</evidence>
<keyword evidence="2" id="KW-1185">Reference proteome</keyword>
<accession>A0ACC0Y0N7</accession>
<dbReference type="EMBL" id="CM047744">
    <property type="protein sequence ID" value="KAJ0027972.1"/>
    <property type="molecule type" value="Genomic_DNA"/>
</dbReference>